<sequence>MALMEGLLKNIRLSDTKKNRRRTVRWMQKHGILRRTMKCAKCNRCMHLVTCHVKDGLWWVCKHHKSSPRSVRNGSIFNKSHITLIKWLEFMHRFAQGLRLKQLDMITEGIAASSRTLTRMAKVLRKVCIAALKRLRKRGMRIGGHHRFVVIDESKFAHKQKYHRGRCGNTWHRERQWVFGMLEVDGNSRRPILRLVRDRTRQTLIGKIRRHIRPRTSILTDEWRAYKGQLAKYGYGQYSVCHKKNFVNQETGAHTHHIERAWQNYKLEVWRQRGNRTPESLKLHLKMIEWHHWLGVRHYNGVLGRLFHDVKKQIK</sequence>
<name>A0A6P7HS20_9TELE</name>
<dbReference type="OrthoDB" id="8597234at2759"/>
<dbReference type="PANTHER" id="PTHR47163:SF2">
    <property type="entry name" value="SI:DKEY-17M8.2"/>
    <property type="match status" value="1"/>
</dbReference>
<dbReference type="GeneID" id="114431380"/>
<dbReference type="Proteomes" id="UP000515145">
    <property type="component" value="Unplaced"/>
</dbReference>
<dbReference type="RefSeq" id="XP_028254811.1">
    <property type="nucleotide sequence ID" value="XM_028399010.1"/>
</dbReference>
<evidence type="ECO:0000313" key="3">
    <source>
        <dbReference type="RefSeq" id="XP_028254811.1"/>
    </source>
</evidence>
<dbReference type="AlphaFoldDB" id="A0A6P7HS20"/>
<keyword evidence="2" id="KW-1185">Reference proteome</keyword>
<dbReference type="InterPro" id="IPR024445">
    <property type="entry name" value="Tnp_ISXO2-like"/>
</dbReference>
<gene>
    <name evidence="3" type="primary">LOC114431380</name>
</gene>
<accession>A0A6P7HS20</accession>
<dbReference type="PANTHER" id="PTHR47163">
    <property type="entry name" value="DDE_TNP_IS1595 DOMAIN-CONTAINING PROTEIN"/>
    <property type="match status" value="1"/>
</dbReference>
<proteinExistence type="predicted"/>
<feature type="domain" description="ISXO2-like transposase" evidence="1">
    <location>
        <begin position="141"/>
        <end position="293"/>
    </location>
</feature>
<reference evidence="3" key="1">
    <citation type="submission" date="2025-08" db="UniProtKB">
        <authorList>
            <consortium name="RefSeq"/>
        </authorList>
    </citation>
    <scope>IDENTIFICATION</scope>
</reference>
<protein>
    <submittedName>
        <fullName evidence="3">Uncharacterized protein LOC114431380 isoform X1</fullName>
    </submittedName>
</protein>
<evidence type="ECO:0000259" key="1">
    <source>
        <dbReference type="SMART" id="SM01126"/>
    </source>
</evidence>
<evidence type="ECO:0000313" key="2">
    <source>
        <dbReference type="Proteomes" id="UP000515145"/>
    </source>
</evidence>
<dbReference type="Pfam" id="PF12762">
    <property type="entry name" value="DDE_Tnp_IS1595"/>
    <property type="match status" value="1"/>
</dbReference>
<organism evidence="2 3">
    <name type="scientific">Parambassis ranga</name>
    <name type="common">Indian glassy fish</name>
    <dbReference type="NCBI Taxonomy" id="210632"/>
    <lineage>
        <taxon>Eukaryota</taxon>
        <taxon>Metazoa</taxon>
        <taxon>Chordata</taxon>
        <taxon>Craniata</taxon>
        <taxon>Vertebrata</taxon>
        <taxon>Euteleostomi</taxon>
        <taxon>Actinopterygii</taxon>
        <taxon>Neopterygii</taxon>
        <taxon>Teleostei</taxon>
        <taxon>Neoteleostei</taxon>
        <taxon>Acanthomorphata</taxon>
        <taxon>Ovalentaria</taxon>
        <taxon>Ambassidae</taxon>
        <taxon>Parambassis</taxon>
    </lineage>
</organism>
<dbReference type="InParanoid" id="A0A6P7HS20"/>
<dbReference type="InterPro" id="IPR053164">
    <property type="entry name" value="IS1016-like_transposase"/>
</dbReference>
<dbReference type="SMART" id="SM01126">
    <property type="entry name" value="DDE_Tnp_IS1595"/>
    <property type="match status" value="1"/>
</dbReference>